<keyword evidence="3" id="KW-1185">Reference proteome</keyword>
<protein>
    <submittedName>
        <fullName evidence="2">Uncharacterized protein</fullName>
    </submittedName>
</protein>
<name>A0A3S9PBT9_9BACT</name>
<keyword evidence="1" id="KW-0732">Signal</keyword>
<dbReference type="EMBL" id="CP034563">
    <property type="protein sequence ID" value="AZQ65522.1"/>
    <property type="molecule type" value="Genomic_DNA"/>
</dbReference>
<dbReference type="Gene3D" id="2.40.230.20">
    <property type="entry name" value="Nucleoside-specific channel-forming protein, Tsx-like"/>
    <property type="match status" value="1"/>
</dbReference>
<evidence type="ECO:0000313" key="2">
    <source>
        <dbReference type="EMBL" id="AZQ65522.1"/>
    </source>
</evidence>
<dbReference type="RefSeq" id="WP_126620314.1">
    <property type="nucleotide sequence ID" value="NZ_CP034563.1"/>
</dbReference>
<dbReference type="InterPro" id="IPR036777">
    <property type="entry name" value="Channel_Tsx-like_sf"/>
</dbReference>
<evidence type="ECO:0000313" key="3">
    <source>
        <dbReference type="Proteomes" id="UP000267268"/>
    </source>
</evidence>
<dbReference type="GO" id="GO:0009279">
    <property type="term" value="C:cell outer membrane"/>
    <property type="evidence" value="ECO:0007669"/>
    <property type="project" value="InterPro"/>
</dbReference>
<dbReference type="OrthoDB" id="976609at2"/>
<reference evidence="2 3" key="1">
    <citation type="submission" date="2018-12" db="EMBL/GenBank/DDBJ databases">
        <title>Flammeovirga pectinis sp. nov., isolated from the gut of the Korean scallop, Patinopecten yessoensis.</title>
        <authorList>
            <person name="Bae J.-W."/>
            <person name="Jeong Y.-S."/>
            <person name="Kang W."/>
        </authorList>
    </citation>
    <scope>NUCLEOTIDE SEQUENCE [LARGE SCALE GENOMIC DNA]</scope>
    <source>
        <strain evidence="2 3">L12M1</strain>
    </source>
</reference>
<dbReference type="Proteomes" id="UP000267268">
    <property type="component" value="Chromosome 2"/>
</dbReference>
<sequence>MYSKILSKKIFFLLFSFLISIHLYAQDTEMNTPGKLSTTFIEYQYGWNNTDFMNGQNPKNGGMGMFTFDHTTITKWGGVYGFVNFLFAPDGFYEAGYENETLDKTSGQYRLYSEVYPWISLGGVTGKDFSFGPIADVSLDFQINMTNGSAAGLAGMGFTFKGPLKKDFIKLSTYWRTDNVKENSMQITGAFNIHVWERIGFRIHGFFDLIPQVQNRAEFGGADLGTDFLSQVRFLFDVGRDNIFKSHTSKLEVGCGIGMHFNKELAKYKAGHFVPQPCVRLSF</sequence>
<feature type="chain" id="PRO_5019207883" evidence="1">
    <location>
        <begin position="26"/>
        <end position="283"/>
    </location>
</feature>
<dbReference type="KEGG" id="fll:EI427_25245"/>
<feature type="signal peptide" evidence="1">
    <location>
        <begin position="1"/>
        <end position="25"/>
    </location>
</feature>
<dbReference type="SUPFAM" id="SSF111364">
    <property type="entry name" value="Tsx-like channel"/>
    <property type="match status" value="1"/>
</dbReference>
<organism evidence="2 3">
    <name type="scientific">Flammeovirga pectinis</name>
    <dbReference type="NCBI Taxonomy" id="2494373"/>
    <lineage>
        <taxon>Bacteria</taxon>
        <taxon>Pseudomonadati</taxon>
        <taxon>Bacteroidota</taxon>
        <taxon>Cytophagia</taxon>
        <taxon>Cytophagales</taxon>
        <taxon>Flammeovirgaceae</taxon>
        <taxon>Flammeovirga</taxon>
    </lineage>
</organism>
<evidence type="ECO:0000256" key="1">
    <source>
        <dbReference type="SAM" id="SignalP"/>
    </source>
</evidence>
<dbReference type="AlphaFoldDB" id="A0A3S9PBT9"/>
<proteinExistence type="predicted"/>
<accession>A0A3S9PBT9</accession>
<gene>
    <name evidence="2" type="ORF">EI427_25245</name>
</gene>